<evidence type="ECO:0000256" key="1">
    <source>
        <dbReference type="ARBA" id="ARBA00004651"/>
    </source>
</evidence>
<evidence type="ECO:0000256" key="2">
    <source>
        <dbReference type="ARBA" id="ARBA00010735"/>
    </source>
</evidence>
<keyword evidence="7 8" id="KW-0472">Membrane</keyword>
<feature type="transmembrane region" description="Helical" evidence="8">
    <location>
        <begin position="226"/>
        <end position="246"/>
    </location>
</feature>
<feature type="transmembrane region" description="Helical" evidence="8">
    <location>
        <begin position="21"/>
        <end position="41"/>
    </location>
</feature>
<evidence type="ECO:0000256" key="3">
    <source>
        <dbReference type="ARBA" id="ARBA00022448"/>
    </source>
</evidence>
<accession>A0A2V1GVC8</accession>
<evidence type="ECO:0000256" key="8">
    <source>
        <dbReference type="SAM" id="Phobius"/>
    </source>
</evidence>
<evidence type="ECO:0000256" key="5">
    <source>
        <dbReference type="ARBA" id="ARBA00022692"/>
    </source>
</evidence>
<dbReference type="GO" id="GO:1903785">
    <property type="term" value="P:L-valine transmembrane transport"/>
    <property type="evidence" value="ECO:0007669"/>
    <property type="project" value="TreeGrafter"/>
</dbReference>
<dbReference type="Pfam" id="PF03591">
    <property type="entry name" value="AzlC"/>
    <property type="match status" value="1"/>
</dbReference>
<dbReference type="PANTHER" id="PTHR34979">
    <property type="entry name" value="INNER MEMBRANE PROTEIN YGAZ"/>
    <property type="match status" value="1"/>
</dbReference>
<dbReference type="OrthoDB" id="9803444at2"/>
<keyword evidence="10" id="KW-1185">Reference proteome</keyword>
<comment type="subcellular location">
    <subcellularLocation>
        <location evidence="1">Cell membrane</location>
        <topology evidence="1">Multi-pass membrane protein</topology>
    </subcellularLocation>
</comment>
<keyword evidence="3" id="KW-0813">Transport</keyword>
<proteinExistence type="inferred from homology"/>
<reference evidence="9 10" key="1">
    <citation type="submission" date="2018-04" db="EMBL/GenBank/DDBJ databases">
        <title>Thalassorhabdus spongiae gen. nov., sp. nov., isolated from a marine sponge in South-West Iceland.</title>
        <authorList>
            <person name="Knobloch S."/>
            <person name="Daussin A."/>
            <person name="Johannsson R."/>
            <person name="Marteinsson V.T."/>
        </authorList>
    </citation>
    <scope>NUCLEOTIDE SEQUENCE [LARGE SCALE GENOMIC DNA]</scope>
    <source>
        <strain evidence="9 10">Hp12</strain>
    </source>
</reference>
<dbReference type="InterPro" id="IPR011606">
    <property type="entry name" value="Brnchd-chn_aa_trnsp_permease"/>
</dbReference>
<gene>
    <name evidence="9" type="ORF">DC094_20505</name>
</gene>
<dbReference type="PANTHER" id="PTHR34979:SF1">
    <property type="entry name" value="INNER MEMBRANE PROTEIN YGAZ"/>
    <property type="match status" value="1"/>
</dbReference>
<evidence type="ECO:0000313" key="9">
    <source>
        <dbReference type="EMBL" id="PVZ63944.1"/>
    </source>
</evidence>
<evidence type="ECO:0000256" key="4">
    <source>
        <dbReference type="ARBA" id="ARBA00022475"/>
    </source>
</evidence>
<keyword evidence="6 8" id="KW-1133">Transmembrane helix</keyword>
<feature type="transmembrane region" description="Helical" evidence="8">
    <location>
        <begin position="144"/>
        <end position="165"/>
    </location>
</feature>
<evidence type="ECO:0000256" key="6">
    <source>
        <dbReference type="ARBA" id="ARBA00022989"/>
    </source>
</evidence>
<protein>
    <submittedName>
        <fullName evidence="9">Branched-chain amino acid ABC transporter permease</fullName>
    </submittedName>
</protein>
<comment type="similarity">
    <text evidence="2">Belongs to the AzlC family.</text>
</comment>
<dbReference type="EMBL" id="QDDL01000014">
    <property type="protein sequence ID" value="PVZ63944.1"/>
    <property type="molecule type" value="Genomic_DNA"/>
</dbReference>
<feature type="transmembrane region" description="Helical" evidence="8">
    <location>
        <begin position="202"/>
        <end position="220"/>
    </location>
</feature>
<evidence type="ECO:0000256" key="7">
    <source>
        <dbReference type="ARBA" id="ARBA00023136"/>
    </source>
</evidence>
<organism evidence="9 10">
    <name type="scientific">Pelagibaculum spongiae</name>
    <dbReference type="NCBI Taxonomy" id="2080658"/>
    <lineage>
        <taxon>Bacteria</taxon>
        <taxon>Pseudomonadati</taxon>
        <taxon>Pseudomonadota</taxon>
        <taxon>Gammaproteobacteria</taxon>
        <taxon>Oceanospirillales</taxon>
        <taxon>Pelagibaculum</taxon>
    </lineage>
</organism>
<evidence type="ECO:0000313" key="10">
    <source>
        <dbReference type="Proteomes" id="UP000244906"/>
    </source>
</evidence>
<comment type="caution">
    <text evidence="9">The sequence shown here is derived from an EMBL/GenBank/DDBJ whole genome shotgun (WGS) entry which is preliminary data.</text>
</comment>
<dbReference type="GO" id="GO:0005886">
    <property type="term" value="C:plasma membrane"/>
    <property type="evidence" value="ECO:0007669"/>
    <property type="project" value="UniProtKB-SubCell"/>
</dbReference>
<feature type="transmembrane region" description="Helical" evidence="8">
    <location>
        <begin position="47"/>
        <end position="70"/>
    </location>
</feature>
<keyword evidence="4" id="KW-1003">Cell membrane</keyword>
<sequence length="272" mass="28738">MLLRQNKSNLDSNEIMLGAKATFPLIVGAIPFGILFGTLAAPSGLSVAATIAMSVFVFAGSAQFISLGLLAAGAPLEVIVATTFVVNLRHALYAANLVPHVRKLSQKWRIAIGFGLTDETFAAVTSRMVEGDIKDFRSLYLGSWLAMYGNWILCTIIGILLGELIPDMTQWGLDFAMVVTFIGMVAPHLIPRKNAHAQMISASACWIAVLVAAVVSVLAADMPNKLGLMAAALAGLTSGMLFVRFYKPAASSKSIAADNPDLKANNQGANNG</sequence>
<feature type="transmembrane region" description="Helical" evidence="8">
    <location>
        <begin position="171"/>
        <end position="190"/>
    </location>
</feature>
<keyword evidence="5 8" id="KW-0812">Transmembrane</keyword>
<dbReference type="Proteomes" id="UP000244906">
    <property type="component" value="Unassembled WGS sequence"/>
</dbReference>
<name>A0A2V1GVC8_9GAMM</name>
<dbReference type="AlphaFoldDB" id="A0A2V1GVC8"/>